<reference evidence="3" key="1">
    <citation type="journal article" date="2020" name="Int. J. Syst. Evol. Microbiol.">
        <title>Notification of changes in taxonomic opinion previously published outside the IJSEM.</title>
        <authorList>
            <person name="Oren A."/>
            <person name="Garrity G."/>
        </authorList>
    </citation>
    <scope>NUCLEOTIDE SEQUENCE</scope>
    <source>
        <strain evidence="3">TCYB15</strain>
    </source>
</reference>
<organism evidence="3">
    <name type="scientific">Sulfitobacter sp. TCYB15</name>
    <dbReference type="NCBI Taxonomy" id="3229275"/>
    <lineage>
        <taxon>Bacteria</taxon>
        <taxon>Pseudomonadati</taxon>
        <taxon>Pseudomonadota</taxon>
        <taxon>Alphaproteobacteria</taxon>
        <taxon>Rhodobacterales</taxon>
        <taxon>Roseobacteraceae</taxon>
        <taxon>Sulfitobacter</taxon>
    </lineage>
</organism>
<dbReference type="InterPro" id="IPR037185">
    <property type="entry name" value="EmrE-like"/>
</dbReference>
<sequence length="292" mass="31924">MSPNLAGALFMMGSMAAFVLNDTMTKTTGGAVPLFQLLFLRGVISISLIVMLWGRLGPMHLRLSRRDWKLVAIRSGAEVGASFFFVTALFNMPLANLSAILQSLPLTVTLGAALVYREKVGWRRFSAILVGFFGVMLIVKPGTDGFNIWSIYALIAVFFVTVRDLSTRRLSKEVPSMTVTFAAVLAVTGFSTFAQFTTPWAPVSSAHWIAITAAAVFVLMGYYFSVQTMRVGDVSFIAPFRYTGLIWALILGWLVFGDWPVPSTLAGASIVAATGLFTLYRERITTRPLPPL</sequence>
<dbReference type="GO" id="GO:0016020">
    <property type="term" value="C:membrane"/>
    <property type="evidence" value="ECO:0007669"/>
    <property type="project" value="InterPro"/>
</dbReference>
<accession>A0AAU8C1V3</accession>
<evidence type="ECO:0000313" key="3">
    <source>
        <dbReference type="EMBL" id="XCF10117.1"/>
    </source>
</evidence>
<dbReference type="PANTHER" id="PTHR22911">
    <property type="entry name" value="ACYL-MALONYL CONDENSING ENZYME-RELATED"/>
    <property type="match status" value="1"/>
</dbReference>
<name>A0AAU8C1V3_9RHOB</name>
<proteinExistence type="predicted"/>
<feature type="transmembrane region" description="Helical" evidence="1">
    <location>
        <begin position="262"/>
        <end position="280"/>
    </location>
</feature>
<feature type="transmembrane region" description="Helical" evidence="1">
    <location>
        <begin position="236"/>
        <end position="256"/>
    </location>
</feature>
<evidence type="ECO:0000259" key="2">
    <source>
        <dbReference type="Pfam" id="PF00892"/>
    </source>
</evidence>
<feature type="transmembrane region" description="Helical" evidence="1">
    <location>
        <begin position="96"/>
        <end position="115"/>
    </location>
</feature>
<keyword evidence="1" id="KW-1133">Transmembrane helix</keyword>
<dbReference type="Pfam" id="PF00892">
    <property type="entry name" value="EamA"/>
    <property type="match status" value="2"/>
</dbReference>
<dbReference type="SUPFAM" id="SSF103481">
    <property type="entry name" value="Multidrug resistance efflux transporter EmrE"/>
    <property type="match status" value="2"/>
</dbReference>
<dbReference type="RefSeq" id="WP_037941634.1">
    <property type="nucleotide sequence ID" value="NZ_CP159193.1"/>
</dbReference>
<feature type="domain" description="EamA" evidence="2">
    <location>
        <begin position="148"/>
        <end position="274"/>
    </location>
</feature>
<reference evidence="3" key="2">
    <citation type="submission" date="2024-06" db="EMBL/GenBank/DDBJ databases">
        <authorList>
            <person name="Deng Y."/>
        </authorList>
    </citation>
    <scope>NUCLEOTIDE SEQUENCE</scope>
    <source>
        <strain evidence="3">TCYB15</strain>
    </source>
</reference>
<feature type="transmembrane region" description="Helical" evidence="1">
    <location>
        <begin position="145"/>
        <end position="162"/>
    </location>
</feature>
<keyword evidence="1" id="KW-0472">Membrane</keyword>
<dbReference type="EMBL" id="CP159193">
    <property type="protein sequence ID" value="XCF10117.1"/>
    <property type="molecule type" value="Genomic_DNA"/>
</dbReference>
<evidence type="ECO:0000256" key="1">
    <source>
        <dbReference type="SAM" id="Phobius"/>
    </source>
</evidence>
<feature type="transmembrane region" description="Helical" evidence="1">
    <location>
        <begin position="122"/>
        <end position="139"/>
    </location>
</feature>
<dbReference type="PANTHER" id="PTHR22911:SF103">
    <property type="entry name" value="BLR2811 PROTEIN"/>
    <property type="match status" value="1"/>
</dbReference>
<feature type="transmembrane region" description="Helical" evidence="1">
    <location>
        <begin position="32"/>
        <end position="56"/>
    </location>
</feature>
<dbReference type="AlphaFoldDB" id="A0AAU8C1V3"/>
<dbReference type="KEGG" id="suly:ABM428_13640"/>
<feature type="transmembrane region" description="Helical" evidence="1">
    <location>
        <begin position="206"/>
        <end position="224"/>
    </location>
</feature>
<keyword evidence="1" id="KW-0812">Transmembrane</keyword>
<protein>
    <submittedName>
        <fullName evidence="3">DMT family transporter</fullName>
    </submittedName>
</protein>
<gene>
    <name evidence="3" type="ORF">ABM428_13640</name>
</gene>
<feature type="transmembrane region" description="Helical" evidence="1">
    <location>
        <begin position="68"/>
        <end position="90"/>
    </location>
</feature>
<dbReference type="InterPro" id="IPR000620">
    <property type="entry name" value="EamA_dom"/>
</dbReference>
<feature type="domain" description="EamA" evidence="2">
    <location>
        <begin position="6"/>
        <end position="139"/>
    </location>
</feature>
<feature type="transmembrane region" description="Helical" evidence="1">
    <location>
        <begin position="174"/>
        <end position="194"/>
    </location>
</feature>